<comment type="caution">
    <text evidence="2">Lacks conserved residue(s) required for the propagation of feature annotation.</text>
</comment>
<dbReference type="InterPro" id="IPR036821">
    <property type="entry name" value="Peptide_deformylase_sf"/>
</dbReference>
<feature type="active site" evidence="2">
    <location>
        <position position="136"/>
    </location>
</feature>
<keyword evidence="3" id="KW-0378">Hydrolase</keyword>
<dbReference type="InterPro" id="IPR023635">
    <property type="entry name" value="Peptide_deformylase"/>
</dbReference>
<gene>
    <name evidence="3" type="primary">def</name>
    <name evidence="3" type="ORF">ACFO5Q_10240</name>
</gene>
<dbReference type="GO" id="GO:0042586">
    <property type="term" value="F:peptide deformylase activity"/>
    <property type="evidence" value="ECO:0007669"/>
    <property type="project" value="UniProtKB-EC"/>
</dbReference>
<dbReference type="Pfam" id="PF01327">
    <property type="entry name" value="Pep_deformylase"/>
    <property type="match status" value="1"/>
</dbReference>
<organism evidence="3 4">
    <name type="scientific">Kordiimonas lipolytica</name>
    <dbReference type="NCBI Taxonomy" id="1662421"/>
    <lineage>
        <taxon>Bacteria</taxon>
        <taxon>Pseudomonadati</taxon>
        <taxon>Pseudomonadota</taxon>
        <taxon>Alphaproteobacteria</taxon>
        <taxon>Kordiimonadales</taxon>
        <taxon>Kordiimonadaceae</taxon>
        <taxon>Kordiimonas</taxon>
    </lineage>
</organism>
<protein>
    <recommendedName>
        <fullName evidence="2">Peptide deformylase-like</fullName>
    </recommendedName>
    <alternativeName>
        <fullName evidence="2">Polypeptide deformylase-like</fullName>
    </alternativeName>
</protein>
<evidence type="ECO:0000256" key="1">
    <source>
        <dbReference type="ARBA" id="ARBA00010759"/>
    </source>
</evidence>
<reference evidence="4" key="1">
    <citation type="journal article" date="2019" name="Int. J. Syst. Evol. Microbiol.">
        <title>The Global Catalogue of Microorganisms (GCM) 10K type strain sequencing project: providing services to taxonomists for standard genome sequencing and annotation.</title>
        <authorList>
            <consortium name="The Broad Institute Genomics Platform"/>
            <consortium name="The Broad Institute Genome Sequencing Center for Infectious Disease"/>
            <person name="Wu L."/>
            <person name="Ma J."/>
        </authorList>
    </citation>
    <scope>NUCLEOTIDE SEQUENCE [LARGE SCALE GENOMIC DNA]</scope>
    <source>
        <strain evidence="4">CGMCC 1.15304</strain>
    </source>
</reference>
<dbReference type="Gene3D" id="3.90.45.10">
    <property type="entry name" value="Peptide deformylase"/>
    <property type="match status" value="1"/>
</dbReference>
<dbReference type="PANTHER" id="PTHR10458:SF22">
    <property type="entry name" value="PEPTIDE DEFORMYLASE"/>
    <property type="match status" value="1"/>
</dbReference>
<sequence length="181" mass="20219">MAHLQIVTAPHPIFRKKAEPVADVTDEIKSLAADMLDAMYENRGIGIAANMVGLLHRIIVVDIQPEGNRDPLVCINPEITWASEEMSTNEEASLSFPGISAEITRPNAIKLTYLDQAGARKELAAEGFLAIVIQHEMDYLDGRTYLDHLSKMKRDRLLKKMQKYLKQGHACGDPHCGHDHH</sequence>
<evidence type="ECO:0000313" key="4">
    <source>
        <dbReference type="Proteomes" id="UP001595776"/>
    </source>
</evidence>
<dbReference type="NCBIfam" id="NF001159">
    <property type="entry name" value="PRK00150.1-3"/>
    <property type="match status" value="1"/>
</dbReference>
<dbReference type="PIRSF" id="PIRSF004749">
    <property type="entry name" value="Pep_def"/>
    <property type="match status" value="1"/>
</dbReference>
<evidence type="ECO:0000256" key="2">
    <source>
        <dbReference type="HAMAP-Rule" id="MF_00163"/>
    </source>
</evidence>
<comment type="similarity">
    <text evidence="1 2">Belongs to the polypeptide deformylase family.</text>
</comment>
<dbReference type="PANTHER" id="PTHR10458">
    <property type="entry name" value="PEPTIDE DEFORMYLASE"/>
    <property type="match status" value="1"/>
</dbReference>
<dbReference type="RefSeq" id="WP_156431909.1">
    <property type="nucleotide sequence ID" value="NZ_JBHSCR010000007.1"/>
</dbReference>
<proteinExistence type="inferred from homology"/>
<dbReference type="CDD" id="cd00487">
    <property type="entry name" value="Pep_deformylase"/>
    <property type="match status" value="1"/>
</dbReference>
<dbReference type="SUPFAM" id="SSF56420">
    <property type="entry name" value="Peptide deformylase"/>
    <property type="match status" value="1"/>
</dbReference>
<dbReference type="Proteomes" id="UP001595776">
    <property type="component" value="Unassembled WGS sequence"/>
</dbReference>
<dbReference type="PRINTS" id="PR01576">
    <property type="entry name" value="PDEFORMYLASE"/>
</dbReference>
<dbReference type="HAMAP" id="MF_00163">
    <property type="entry name" value="Pep_deformylase"/>
    <property type="match status" value="1"/>
</dbReference>
<accession>A0ABV8UCM1</accession>
<keyword evidence="4" id="KW-1185">Reference proteome</keyword>
<evidence type="ECO:0000313" key="3">
    <source>
        <dbReference type="EMBL" id="MFC4348223.1"/>
    </source>
</evidence>
<dbReference type="EMBL" id="JBHSCR010000007">
    <property type="protein sequence ID" value="MFC4348223.1"/>
    <property type="molecule type" value="Genomic_DNA"/>
</dbReference>
<comment type="caution">
    <text evidence="3">The sequence shown here is derived from an EMBL/GenBank/DDBJ whole genome shotgun (WGS) entry which is preliminary data.</text>
</comment>
<name>A0ABV8UCM1_9PROT</name>
<dbReference type="NCBIfam" id="TIGR00079">
    <property type="entry name" value="pept_deformyl"/>
    <property type="match status" value="1"/>
</dbReference>